<protein>
    <submittedName>
        <fullName evidence="2">Thermostable cytotonic enterotoxin Ast</fullName>
    </submittedName>
</protein>
<evidence type="ECO:0000313" key="2">
    <source>
        <dbReference type="EMBL" id="GAA3984170.1"/>
    </source>
</evidence>
<dbReference type="InterPro" id="IPR013785">
    <property type="entry name" value="Aldolase_TIM"/>
</dbReference>
<gene>
    <name evidence="2" type="primary">ast</name>
    <name evidence="2" type="ORF">GCM10022210_40040</name>
</gene>
<name>A0ABP7QN91_9SPHI</name>
<dbReference type="RefSeq" id="WP_259089867.1">
    <property type="nucleotide sequence ID" value="NZ_BAAAZC010000027.1"/>
</dbReference>
<comment type="caution">
    <text evidence="2">The sequence shown here is derived from an EMBL/GenBank/DDBJ whole genome shotgun (WGS) entry which is preliminary data.</text>
</comment>
<reference evidence="3" key="1">
    <citation type="journal article" date="2019" name="Int. J. Syst. Evol. Microbiol.">
        <title>The Global Catalogue of Microorganisms (GCM) 10K type strain sequencing project: providing services to taxonomists for standard genome sequencing and annotation.</title>
        <authorList>
            <consortium name="The Broad Institute Genomics Platform"/>
            <consortium name="The Broad Institute Genome Sequencing Center for Infectious Disease"/>
            <person name="Wu L."/>
            <person name="Ma J."/>
        </authorList>
    </citation>
    <scope>NUCLEOTIDE SEQUENCE [LARGE SCALE GENOMIC DNA]</scope>
    <source>
        <strain evidence="3">JCM 16601</strain>
    </source>
</reference>
<sequence length="665" mass="73986">MTRYIHLTIFLLLAVTVKTVAQVTYPGTDPGSAVCSAQGNVISISNQVLALQFRQGTKKLALESFTDKATGDRLAIRNSPLFRIDLQQGGLITSSEFTVIGKGIQVQSDTGKLPGKKLVAVLYNQRIGLTINWEALLGDHANYVRQVISIRPGSPVRIESVSMISINNGKGFYKGGTVDGSPLIRGNMFFAIEHPMSSSGVRHGQVTAKISRLDPVTTSAPLMVSAVWGVTPKNQLRRGFLYYVERERATPYHQVLHYNSWFDISYDTLKLNDSLCLDRIGVFGDSLVKKRSVKLKAFLFDDGWDDPRSLWKFNSGFSEGFSKVRSAAEKLNAGIGVWISPWGGYNEPKQQRIDFGKTQVPPFETNENGFALSGPVYKERFTSVTTDFVQKYNVSMFKFDGVGAGNGAGGASLKYQKDIEALLQLISGLRAIKSNLYFSLTVGTWPSVYWLKYGDVIWRAGEDTGLDGQGPKRQRWITYRDGQVYKNIVKRAPLYPLNAIMNHGIVIAGNGLPDSLEMDDKNIQDEIWSFFGTGTSLQELYVNPHLLNSANWDCLSKAAKWSQRNESIFGDVHWLGGDPAKAEVYGYAAWKHGKGVVTLRNPGTKKRKYQAAVSQLLDIPQGEGDNYVFYDARSQDHHQVSQGRQLTIELEPFQVLVMDAIKLKY</sequence>
<accession>A0ABP7QN91</accession>
<evidence type="ECO:0000313" key="3">
    <source>
        <dbReference type="Proteomes" id="UP001500742"/>
    </source>
</evidence>
<dbReference type="InterPro" id="IPR017853">
    <property type="entry name" value="GH"/>
</dbReference>
<feature type="signal peptide" evidence="1">
    <location>
        <begin position="1"/>
        <end position="21"/>
    </location>
</feature>
<keyword evidence="3" id="KW-1185">Reference proteome</keyword>
<evidence type="ECO:0000256" key="1">
    <source>
        <dbReference type="SAM" id="SignalP"/>
    </source>
</evidence>
<keyword evidence="1" id="KW-0732">Signal</keyword>
<dbReference type="EMBL" id="BAAAZC010000027">
    <property type="protein sequence ID" value="GAA3984170.1"/>
    <property type="molecule type" value="Genomic_DNA"/>
</dbReference>
<feature type="chain" id="PRO_5045044445" evidence="1">
    <location>
        <begin position="22"/>
        <end position="665"/>
    </location>
</feature>
<dbReference type="SUPFAM" id="SSF51445">
    <property type="entry name" value="(Trans)glycosidases"/>
    <property type="match status" value="1"/>
</dbReference>
<organism evidence="2 3">
    <name type="scientific">Mucilaginibacter dorajii</name>
    <dbReference type="NCBI Taxonomy" id="692994"/>
    <lineage>
        <taxon>Bacteria</taxon>
        <taxon>Pseudomonadati</taxon>
        <taxon>Bacteroidota</taxon>
        <taxon>Sphingobacteriia</taxon>
        <taxon>Sphingobacteriales</taxon>
        <taxon>Sphingobacteriaceae</taxon>
        <taxon>Mucilaginibacter</taxon>
    </lineage>
</organism>
<dbReference type="Proteomes" id="UP001500742">
    <property type="component" value="Unassembled WGS sequence"/>
</dbReference>
<proteinExistence type="predicted"/>
<dbReference type="Gene3D" id="3.20.20.70">
    <property type="entry name" value="Aldolase class I"/>
    <property type="match status" value="1"/>
</dbReference>